<sequence>MRIAGHVAAHGRAAVTRHPAGCLRPFSAMAGGGYSALPSGEDVRPTTGVSKILGPKWARIPALTLGLLAVQLLWAVEMSYAPPYLLALGLAKSNMAIVFAAGPLSGLVVQPLIGILADHSTSRWGRRRPYILVGCFLCAFSILLLGFTREFASLFTTNESATIWLAILSIYLLDFSVNAVMAADRALVVDLLPPSMQNEANAWAARMIGFGGILGFFVGNLNLPTILPFLGSTELQVLSVIVVVLLLGGHLTTALLVREKVLIQSPDEARPSLREELGRLLSNMFSLPRIIQQICIIQLFGSFGWFPILFYTTMYISDLYTRSHTTVGNASEIAEEGTRLGSRALFFSAILSLLTNLLLPLFVRSSTQGTKLRDNTTTTAEHSWLRVPERMKVPLATLWAWSHLMFGACMLGTFFVSTVDQAIYLIALTGVPWAIAQWAPFTLLGEAILVDSPAPEHSESEYEAIKLEEALAVASRTPPPSPMTPRGQQQHQQQKPQLQPSLSSQAGMILGIHNLYLVIPQFFVTILCAVVFAIFEGGSSPAAARAIERADISSDDRPNSVVYVFRLGALWAFIAFRLTRRLARELSR</sequence>
<dbReference type="PANTHER" id="PTHR19432:SF91">
    <property type="entry name" value="GENERAL ALPHA-GLUCOSIDE PERMEASE"/>
    <property type="match status" value="1"/>
</dbReference>
<evidence type="ECO:0000256" key="6">
    <source>
        <dbReference type="SAM" id="MobiDB-lite"/>
    </source>
</evidence>
<organism evidence="8 9">
    <name type="scientific">Mycena chlorophos</name>
    <name type="common">Agaric fungus</name>
    <name type="synonym">Agaricus chlorophos</name>
    <dbReference type="NCBI Taxonomy" id="658473"/>
    <lineage>
        <taxon>Eukaryota</taxon>
        <taxon>Fungi</taxon>
        <taxon>Dikarya</taxon>
        <taxon>Basidiomycota</taxon>
        <taxon>Agaricomycotina</taxon>
        <taxon>Agaricomycetes</taxon>
        <taxon>Agaricomycetidae</taxon>
        <taxon>Agaricales</taxon>
        <taxon>Marasmiineae</taxon>
        <taxon>Mycenaceae</taxon>
        <taxon>Mycena</taxon>
    </lineage>
</organism>
<evidence type="ECO:0000256" key="1">
    <source>
        <dbReference type="ARBA" id="ARBA00004141"/>
    </source>
</evidence>
<evidence type="ECO:0000256" key="5">
    <source>
        <dbReference type="ARBA" id="ARBA00023136"/>
    </source>
</evidence>
<feature type="transmembrane region" description="Helical" evidence="7">
    <location>
        <begin position="129"/>
        <end position="149"/>
    </location>
</feature>
<feature type="transmembrane region" description="Helical" evidence="7">
    <location>
        <begin position="161"/>
        <end position="182"/>
    </location>
</feature>
<dbReference type="PANTHER" id="PTHR19432">
    <property type="entry name" value="SUGAR TRANSPORTER"/>
    <property type="match status" value="1"/>
</dbReference>
<dbReference type="Gene3D" id="1.20.1250.20">
    <property type="entry name" value="MFS general substrate transporter like domains"/>
    <property type="match status" value="1"/>
</dbReference>
<feature type="transmembrane region" description="Helical" evidence="7">
    <location>
        <begin position="294"/>
        <end position="316"/>
    </location>
</feature>
<keyword evidence="3 7" id="KW-0812">Transmembrane</keyword>
<comment type="subcellular location">
    <subcellularLocation>
        <location evidence="1">Membrane</location>
        <topology evidence="1">Multi-pass membrane protein</topology>
    </subcellularLocation>
</comment>
<feature type="transmembrane region" description="Helical" evidence="7">
    <location>
        <begin position="422"/>
        <end position="444"/>
    </location>
</feature>
<evidence type="ECO:0000256" key="2">
    <source>
        <dbReference type="ARBA" id="ARBA00022448"/>
    </source>
</evidence>
<dbReference type="InterPro" id="IPR011701">
    <property type="entry name" value="MFS"/>
</dbReference>
<keyword evidence="2" id="KW-0813">Transport</keyword>
<feature type="region of interest" description="Disordered" evidence="6">
    <location>
        <begin position="475"/>
        <end position="498"/>
    </location>
</feature>
<feature type="transmembrane region" description="Helical" evidence="7">
    <location>
        <begin position="203"/>
        <end position="223"/>
    </location>
</feature>
<keyword evidence="9" id="KW-1185">Reference proteome</keyword>
<feature type="transmembrane region" description="Helical" evidence="7">
    <location>
        <begin position="395"/>
        <end position="416"/>
    </location>
</feature>
<keyword evidence="4 7" id="KW-1133">Transmembrane helix</keyword>
<feature type="transmembrane region" description="Helical" evidence="7">
    <location>
        <begin position="235"/>
        <end position="257"/>
    </location>
</feature>
<dbReference type="EMBL" id="DF841693">
    <property type="protein sequence ID" value="GAT45696.1"/>
    <property type="molecule type" value="Genomic_DNA"/>
</dbReference>
<dbReference type="SUPFAM" id="SSF103473">
    <property type="entry name" value="MFS general substrate transporter"/>
    <property type="match status" value="1"/>
</dbReference>
<dbReference type="InterPro" id="IPR036259">
    <property type="entry name" value="MFS_trans_sf"/>
</dbReference>
<evidence type="ECO:0000313" key="9">
    <source>
        <dbReference type="Proteomes" id="UP000815677"/>
    </source>
</evidence>
<name>A0ABQ0L3J2_MYCCL</name>
<evidence type="ECO:0000256" key="7">
    <source>
        <dbReference type="SAM" id="Phobius"/>
    </source>
</evidence>
<dbReference type="Proteomes" id="UP000815677">
    <property type="component" value="Unassembled WGS sequence"/>
</dbReference>
<feature type="transmembrane region" description="Helical" evidence="7">
    <location>
        <begin position="344"/>
        <end position="363"/>
    </location>
</feature>
<evidence type="ECO:0000256" key="3">
    <source>
        <dbReference type="ARBA" id="ARBA00022692"/>
    </source>
</evidence>
<feature type="transmembrane region" description="Helical" evidence="7">
    <location>
        <begin position="96"/>
        <end position="117"/>
    </location>
</feature>
<protein>
    <recommendedName>
        <fullName evidence="10">MFS general substrate transporter</fullName>
    </recommendedName>
</protein>
<evidence type="ECO:0000256" key="4">
    <source>
        <dbReference type="ARBA" id="ARBA00022989"/>
    </source>
</evidence>
<keyword evidence="5 7" id="KW-0472">Membrane</keyword>
<dbReference type="Pfam" id="PF07690">
    <property type="entry name" value="MFS_1"/>
    <property type="match status" value="1"/>
</dbReference>
<feature type="transmembrane region" description="Helical" evidence="7">
    <location>
        <begin position="515"/>
        <end position="535"/>
    </location>
</feature>
<evidence type="ECO:0008006" key="10">
    <source>
        <dbReference type="Google" id="ProtNLM"/>
    </source>
</evidence>
<gene>
    <name evidence="8" type="ORF">MCHLO_03261</name>
</gene>
<feature type="compositionally biased region" description="Low complexity" evidence="6">
    <location>
        <begin position="484"/>
        <end position="498"/>
    </location>
</feature>
<feature type="transmembrane region" description="Helical" evidence="7">
    <location>
        <begin position="561"/>
        <end position="579"/>
    </location>
</feature>
<evidence type="ECO:0000313" key="8">
    <source>
        <dbReference type="EMBL" id="GAT45696.1"/>
    </source>
</evidence>
<reference evidence="8" key="1">
    <citation type="submission" date="2014-09" db="EMBL/GenBank/DDBJ databases">
        <title>Genome sequence of the luminous mushroom Mycena chlorophos for searching fungal bioluminescence genes.</title>
        <authorList>
            <person name="Tanaka Y."/>
            <person name="Kasuga D."/>
            <person name="Oba Y."/>
            <person name="Hase S."/>
            <person name="Sato K."/>
            <person name="Oba Y."/>
            <person name="Sakakibara Y."/>
        </authorList>
    </citation>
    <scope>NUCLEOTIDE SEQUENCE</scope>
</reference>
<feature type="transmembrane region" description="Helical" evidence="7">
    <location>
        <begin position="57"/>
        <end position="76"/>
    </location>
</feature>
<accession>A0ABQ0L3J2</accession>
<proteinExistence type="predicted"/>